<dbReference type="EMBL" id="MCHY01000008">
    <property type="protein sequence ID" value="RKD23970.1"/>
    <property type="molecule type" value="Genomic_DNA"/>
</dbReference>
<dbReference type="OrthoDB" id="9815953at2"/>
<protein>
    <submittedName>
        <fullName evidence="1">Spore protease YyaC</fullName>
    </submittedName>
</protein>
<name>A0A419SJ37_9BACL</name>
<reference evidence="1 2" key="1">
    <citation type="submission" date="2016-08" db="EMBL/GenBank/DDBJ databases">
        <title>Novel Firmicute Genomes.</title>
        <authorList>
            <person name="Poppleton D.I."/>
            <person name="Gribaldo S."/>
        </authorList>
    </citation>
    <scope>NUCLEOTIDE SEQUENCE [LARGE SCALE GENOMIC DNA]</scope>
    <source>
        <strain evidence="1 2">RAOx-1</strain>
    </source>
</reference>
<evidence type="ECO:0000313" key="1">
    <source>
        <dbReference type="EMBL" id="RKD23970.1"/>
    </source>
</evidence>
<evidence type="ECO:0000313" key="2">
    <source>
        <dbReference type="Proteomes" id="UP000284219"/>
    </source>
</evidence>
<keyword evidence="2" id="KW-1185">Reference proteome</keyword>
<dbReference type="InterPro" id="IPR009665">
    <property type="entry name" value="YyaC"/>
</dbReference>
<dbReference type="InterPro" id="IPR023430">
    <property type="entry name" value="Pept_HybD-like_dom_sf"/>
</dbReference>
<keyword evidence="1" id="KW-0378">Hydrolase</keyword>
<keyword evidence="1" id="KW-0645">Protease</keyword>
<gene>
    <name evidence="1" type="ORF">BEP19_05995</name>
</gene>
<dbReference type="GO" id="GO:0006508">
    <property type="term" value="P:proteolysis"/>
    <property type="evidence" value="ECO:0007669"/>
    <property type="project" value="UniProtKB-KW"/>
</dbReference>
<sequence length="180" mass="19630">MRVSLLLQISHKDKQAVSQISTGIKKRMKNEKSFSDIVLFCIGTDRCTGDSLGPLVGMFLQQANVPDIQVWGTLERPIHALNLKDALYRLSLMSNPLVISVDASLGITSCVGDIQLVDGPLRPGMGVRKILPPVGHFHIKGIVNTSGILDAMVLLNTRLFTVMQMAKVISQSVILAVKKK</sequence>
<dbReference type="Proteomes" id="UP000284219">
    <property type="component" value="Unassembled WGS sequence"/>
</dbReference>
<dbReference type="GO" id="GO:0008233">
    <property type="term" value="F:peptidase activity"/>
    <property type="evidence" value="ECO:0007669"/>
    <property type="project" value="UniProtKB-KW"/>
</dbReference>
<dbReference type="SUPFAM" id="SSF53163">
    <property type="entry name" value="HybD-like"/>
    <property type="match status" value="1"/>
</dbReference>
<dbReference type="AlphaFoldDB" id="A0A419SJ37"/>
<organism evidence="1 2">
    <name type="scientific">Ammoniphilus oxalaticus</name>
    <dbReference type="NCBI Taxonomy" id="66863"/>
    <lineage>
        <taxon>Bacteria</taxon>
        <taxon>Bacillati</taxon>
        <taxon>Bacillota</taxon>
        <taxon>Bacilli</taxon>
        <taxon>Bacillales</taxon>
        <taxon>Paenibacillaceae</taxon>
        <taxon>Aneurinibacillus group</taxon>
        <taxon>Ammoniphilus</taxon>
    </lineage>
</organism>
<dbReference type="NCBIfam" id="TIGR02841">
    <property type="entry name" value="spore_YyaC"/>
    <property type="match status" value="1"/>
</dbReference>
<dbReference type="Pfam" id="PF06866">
    <property type="entry name" value="DUF1256"/>
    <property type="match status" value="1"/>
</dbReference>
<proteinExistence type="predicted"/>
<comment type="caution">
    <text evidence="1">The sequence shown here is derived from an EMBL/GenBank/DDBJ whole genome shotgun (WGS) entry which is preliminary data.</text>
</comment>
<accession>A0A419SJ37</accession>